<dbReference type="AlphaFoldDB" id="A0A6G0YPP6"/>
<accession>A0A6G0YPP6</accession>
<dbReference type="EMBL" id="VUJU01002978">
    <property type="protein sequence ID" value="KAF0759486.1"/>
    <property type="molecule type" value="Genomic_DNA"/>
</dbReference>
<evidence type="ECO:0000313" key="1">
    <source>
        <dbReference type="EMBL" id="KAF0759486.1"/>
    </source>
</evidence>
<protein>
    <submittedName>
        <fullName evidence="1">Uncharacterized protein</fullName>
    </submittedName>
</protein>
<evidence type="ECO:0000313" key="2">
    <source>
        <dbReference type="Proteomes" id="UP000478052"/>
    </source>
</evidence>
<sequence>MVYSRYNREIEENYKSIQLQEEQTKKKNRRCTQTIMSSAVIDIQWVLGVNNKYMIKNISIVDTETWATQHRTTRAKKLIKKNFLSIFHNAFKSLINWSLACLSV</sequence>
<gene>
    <name evidence="1" type="ORF">FWK35_00028475</name>
</gene>
<reference evidence="1 2" key="1">
    <citation type="submission" date="2019-08" db="EMBL/GenBank/DDBJ databases">
        <title>Whole genome of Aphis craccivora.</title>
        <authorList>
            <person name="Voronova N.V."/>
            <person name="Shulinski R.S."/>
            <person name="Bandarenka Y.V."/>
            <person name="Zhorov D.G."/>
            <person name="Warner D."/>
        </authorList>
    </citation>
    <scope>NUCLEOTIDE SEQUENCE [LARGE SCALE GENOMIC DNA]</scope>
    <source>
        <strain evidence="1">180601</strain>
        <tissue evidence="1">Whole Body</tissue>
    </source>
</reference>
<dbReference type="Proteomes" id="UP000478052">
    <property type="component" value="Unassembled WGS sequence"/>
</dbReference>
<keyword evidence="2" id="KW-1185">Reference proteome</keyword>
<name>A0A6G0YPP6_APHCR</name>
<proteinExistence type="predicted"/>
<comment type="caution">
    <text evidence="1">The sequence shown here is derived from an EMBL/GenBank/DDBJ whole genome shotgun (WGS) entry which is preliminary data.</text>
</comment>
<organism evidence="1 2">
    <name type="scientific">Aphis craccivora</name>
    <name type="common">Cowpea aphid</name>
    <dbReference type="NCBI Taxonomy" id="307492"/>
    <lineage>
        <taxon>Eukaryota</taxon>
        <taxon>Metazoa</taxon>
        <taxon>Ecdysozoa</taxon>
        <taxon>Arthropoda</taxon>
        <taxon>Hexapoda</taxon>
        <taxon>Insecta</taxon>
        <taxon>Pterygota</taxon>
        <taxon>Neoptera</taxon>
        <taxon>Paraneoptera</taxon>
        <taxon>Hemiptera</taxon>
        <taxon>Sternorrhyncha</taxon>
        <taxon>Aphidomorpha</taxon>
        <taxon>Aphidoidea</taxon>
        <taxon>Aphididae</taxon>
        <taxon>Aphidini</taxon>
        <taxon>Aphis</taxon>
        <taxon>Aphis</taxon>
    </lineage>
</organism>
<dbReference type="OrthoDB" id="10594470at2759"/>